<feature type="domain" description="HPt" evidence="2">
    <location>
        <begin position="23"/>
        <end position="124"/>
    </location>
</feature>
<dbReference type="GO" id="GO:0000160">
    <property type="term" value="P:phosphorelay signal transduction system"/>
    <property type="evidence" value="ECO:0007669"/>
    <property type="project" value="InterPro"/>
</dbReference>
<dbReference type="Gene3D" id="1.20.120.160">
    <property type="entry name" value="HPT domain"/>
    <property type="match status" value="1"/>
</dbReference>
<evidence type="ECO:0000313" key="3">
    <source>
        <dbReference type="EMBL" id="TCD00476.1"/>
    </source>
</evidence>
<dbReference type="EMBL" id="SJSL01000003">
    <property type="protein sequence ID" value="TCD00476.1"/>
    <property type="molecule type" value="Genomic_DNA"/>
</dbReference>
<dbReference type="InterPro" id="IPR036641">
    <property type="entry name" value="HPT_dom_sf"/>
</dbReference>
<sequence>MIDYSKNNEPLDLSYLREMTGDSTEFIIEMIDVFKEQTPLYITELQQALNAKDWARVSSCAHKIKPTFAYLGREDAKDHMQMIEQGARETNVDEAAVTSACEEVISFTEILYGQLDKAKVELSK</sequence>
<dbReference type="Pfam" id="PF01627">
    <property type="entry name" value="Hpt"/>
    <property type="match status" value="1"/>
</dbReference>
<dbReference type="OrthoDB" id="982275at2"/>
<evidence type="ECO:0000313" key="4">
    <source>
        <dbReference type="Proteomes" id="UP000293347"/>
    </source>
</evidence>
<dbReference type="RefSeq" id="WP_131596825.1">
    <property type="nucleotide sequence ID" value="NZ_SJSL01000003.1"/>
</dbReference>
<dbReference type="GO" id="GO:0004672">
    <property type="term" value="F:protein kinase activity"/>
    <property type="evidence" value="ECO:0007669"/>
    <property type="project" value="UniProtKB-ARBA"/>
</dbReference>
<evidence type="ECO:0000259" key="2">
    <source>
        <dbReference type="PROSITE" id="PS50894"/>
    </source>
</evidence>
<accession>A0A4R0NIZ1</accession>
<gene>
    <name evidence="3" type="ORF">EZ437_14740</name>
</gene>
<proteinExistence type="predicted"/>
<keyword evidence="1" id="KW-0597">Phosphoprotein</keyword>
<keyword evidence="4" id="KW-1185">Reference proteome</keyword>
<protein>
    <submittedName>
        <fullName evidence="3">Hpt domain-containing protein</fullName>
    </submittedName>
</protein>
<dbReference type="Proteomes" id="UP000293347">
    <property type="component" value="Unassembled WGS sequence"/>
</dbReference>
<dbReference type="PROSITE" id="PS50894">
    <property type="entry name" value="HPT"/>
    <property type="match status" value="1"/>
</dbReference>
<evidence type="ECO:0000256" key="1">
    <source>
        <dbReference type="PROSITE-ProRule" id="PRU00110"/>
    </source>
</evidence>
<feature type="modified residue" description="Phosphohistidine" evidence="1">
    <location>
        <position position="62"/>
    </location>
</feature>
<dbReference type="AlphaFoldDB" id="A0A4R0NIZ1"/>
<reference evidence="3 4" key="1">
    <citation type="submission" date="2019-02" db="EMBL/GenBank/DDBJ databases">
        <title>Pedobacter sp. RP-1-14 sp. nov., isolated from Arctic soil.</title>
        <authorList>
            <person name="Dahal R.H."/>
        </authorList>
    </citation>
    <scope>NUCLEOTIDE SEQUENCE [LARGE SCALE GENOMIC DNA]</scope>
    <source>
        <strain evidence="3 4">RP-1-14</strain>
    </source>
</reference>
<organism evidence="3 4">
    <name type="scientific">Pedobacter psychroterrae</name>
    <dbReference type="NCBI Taxonomy" id="2530453"/>
    <lineage>
        <taxon>Bacteria</taxon>
        <taxon>Pseudomonadati</taxon>
        <taxon>Bacteroidota</taxon>
        <taxon>Sphingobacteriia</taxon>
        <taxon>Sphingobacteriales</taxon>
        <taxon>Sphingobacteriaceae</taxon>
        <taxon>Pedobacter</taxon>
    </lineage>
</organism>
<dbReference type="SUPFAM" id="SSF47226">
    <property type="entry name" value="Histidine-containing phosphotransfer domain, HPT domain"/>
    <property type="match status" value="1"/>
</dbReference>
<name>A0A4R0NIZ1_9SPHI</name>
<dbReference type="InterPro" id="IPR008207">
    <property type="entry name" value="Sig_transdc_His_kin_Hpt_dom"/>
</dbReference>
<comment type="caution">
    <text evidence="3">The sequence shown here is derived from an EMBL/GenBank/DDBJ whole genome shotgun (WGS) entry which is preliminary data.</text>
</comment>